<gene>
    <name evidence="2" type="ORF">Pmar_PMAR021248</name>
</gene>
<evidence type="ECO:0000313" key="2">
    <source>
        <dbReference type="EMBL" id="EER16674.1"/>
    </source>
</evidence>
<keyword evidence="3" id="KW-1185">Reference proteome</keyword>
<dbReference type="InParanoid" id="C5KFR9"/>
<protein>
    <submittedName>
        <fullName evidence="2">Uncharacterized protein</fullName>
    </submittedName>
</protein>
<dbReference type="GeneID" id="9063775"/>
<accession>C5KFR9</accession>
<feature type="compositionally biased region" description="Acidic residues" evidence="1">
    <location>
        <begin position="228"/>
        <end position="247"/>
    </location>
</feature>
<proteinExistence type="predicted"/>
<reference evidence="2 3" key="1">
    <citation type="submission" date="2008-07" db="EMBL/GenBank/DDBJ databases">
        <authorList>
            <person name="El-Sayed N."/>
            <person name="Caler E."/>
            <person name="Inman J."/>
            <person name="Amedeo P."/>
            <person name="Hass B."/>
            <person name="Wortman J."/>
        </authorList>
    </citation>
    <scope>NUCLEOTIDE SEQUENCE [LARGE SCALE GENOMIC DNA]</scope>
    <source>
        <strain evidence="3">ATCC 50983 / TXsc</strain>
    </source>
</reference>
<dbReference type="RefSeq" id="XP_002784878.1">
    <property type="nucleotide sequence ID" value="XM_002784832.1"/>
</dbReference>
<dbReference type="EMBL" id="GG672856">
    <property type="protein sequence ID" value="EER16674.1"/>
    <property type="molecule type" value="Genomic_DNA"/>
</dbReference>
<sequence>YELPLLAEDALTFLEPSGQKKLMEVLDETLDVIRSVANEESSIIERTTVKDETRVRHLLLASPEPYDSLVKTSIFDATMKELATTDDEDTKTVLHYVSLEGAPIVDPAKSFSRFTSRSLGWQTITHASYDHLLKWLDDHDYRRPEFYSTVDYKLLPKEFTDAVDVVNDRFPLDAVQLTSWYINDYLAGGEVVLDANELMRDITTKPQPRNDMFGGFDNDATDPITDLSEFDDEDSTDVAGVDEEDQADDNKTTADDVNIKDKIIKEFDSLKDAPAENKA</sequence>
<feature type="region of interest" description="Disordered" evidence="1">
    <location>
        <begin position="205"/>
        <end position="255"/>
    </location>
</feature>
<organism evidence="3">
    <name type="scientific">Perkinsus marinus (strain ATCC 50983 / TXsc)</name>
    <dbReference type="NCBI Taxonomy" id="423536"/>
    <lineage>
        <taxon>Eukaryota</taxon>
        <taxon>Sar</taxon>
        <taxon>Alveolata</taxon>
        <taxon>Perkinsozoa</taxon>
        <taxon>Perkinsea</taxon>
        <taxon>Perkinsida</taxon>
        <taxon>Perkinsidae</taxon>
        <taxon>Perkinsus</taxon>
    </lineage>
</organism>
<dbReference type="Proteomes" id="UP000007800">
    <property type="component" value="Unassembled WGS sequence"/>
</dbReference>
<feature type="non-terminal residue" evidence="2">
    <location>
        <position position="1"/>
    </location>
</feature>
<evidence type="ECO:0000256" key="1">
    <source>
        <dbReference type="SAM" id="MobiDB-lite"/>
    </source>
</evidence>
<name>C5KFR9_PERM5</name>
<dbReference type="AlphaFoldDB" id="C5KFR9"/>
<evidence type="ECO:0000313" key="3">
    <source>
        <dbReference type="Proteomes" id="UP000007800"/>
    </source>
</evidence>